<dbReference type="InterPro" id="IPR051334">
    <property type="entry name" value="SRPK"/>
</dbReference>
<dbReference type="Proteomes" id="UP001432027">
    <property type="component" value="Unassembled WGS sequence"/>
</dbReference>
<dbReference type="GO" id="GO:0050684">
    <property type="term" value="P:regulation of mRNA processing"/>
    <property type="evidence" value="ECO:0007669"/>
    <property type="project" value="TreeGrafter"/>
</dbReference>
<dbReference type="GO" id="GO:0005737">
    <property type="term" value="C:cytoplasm"/>
    <property type="evidence" value="ECO:0007669"/>
    <property type="project" value="TreeGrafter"/>
</dbReference>
<keyword evidence="4" id="KW-0547">Nucleotide-binding</keyword>
<dbReference type="GO" id="GO:0005634">
    <property type="term" value="C:nucleus"/>
    <property type="evidence" value="ECO:0007669"/>
    <property type="project" value="TreeGrafter"/>
</dbReference>
<dbReference type="Gene3D" id="1.10.510.10">
    <property type="entry name" value="Transferase(Phosphotransferase) domain 1"/>
    <property type="match status" value="1"/>
</dbReference>
<proteinExistence type="predicted"/>
<dbReference type="GO" id="GO:0005524">
    <property type="term" value="F:ATP binding"/>
    <property type="evidence" value="ECO:0007669"/>
    <property type="project" value="UniProtKB-KW"/>
</dbReference>
<keyword evidence="6" id="KW-0067">ATP-binding</keyword>
<reference evidence="9" key="1">
    <citation type="submission" date="2023-10" db="EMBL/GenBank/DDBJ databases">
        <title>Genome assembly of Pristionchus species.</title>
        <authorList>
            <person name="Yoshida K."/>
            <person name="Sommer R.J."/>
        </authorList>
    </citation>
    <scope>NUCLEOTIDE SEQUENCE</scope>
    <source>
        <strain evidence="9">RS0144</strain>
    </source>
</reference>
<comment type="catalytic activity">
    <reaction evidence="8">
        <text>L-seryl-[protein] + ATP = O-phospho-L-seryl-[protein] + ADP + H(+)</text>
        <dbReference type="Rhea" id="RHEA:17989"/>
        <dbReference type="Rhea" id="RHEA-COMP:9863"/>
        <dbReference type="Rhea" id="RHEA-COMP:11604"/>
        <dbReference type="ChEBI" id="CHEBI:15378"/>
        <dbReference type="ChEBI" id="CHEBI:29999"/>
        <dbReference type="ChEBI" id="CHEBI:30616"/>
        <dbReference type="ChEBI" id="CHEBI:83421"/>
        <dbReference type="ChEBI" id="CHEBI:456216"/>
        <dbReference type="EC" id="2.7.11.1"/>
    </reaction>
</comment>
<protein>
    <recommendedName>
        <fullName evidence="1">non-specific serine/threonine protein kinase</fullName>
        <ecNumber evidence="1">2.7.11.1</ecNumber>
    </recommendedName>
</protein>
<evidence type="ECO:0000256" key="3">
    <source>
        <dbReference type="ARBA" id="ARBA00022679"/>
    </source>
</evidence>
<feature type="non-terminal residue" evidence="9">
    <location>
        <position position="1"/>
    </location>
</feature>
<name>A0AAV5T3F5_9BILA</name>
<gene>
    <name evidence="9" type="ORF">PENTCL1PPCAC_12292</name>
    <name evidence="10" type="ORF">PENTCL1PPCAC_12293</name>
</gene>
<organism evidence="9 11">
    <name type="scientific">Pristionchus entomophagus</name>
    <dbReference type="NCBI Taxonomy" id="358040"/>
    <lineage>
        <taxon>Eukaryota</taxon>
        <taxon>Metazoa</taxon>
        <taxon>Ecdysozoa</taxon>
        <taxon>Nematoda</taxon>
        <taxon>Chromadorea</taxon>
        <taxon>Rhabditida</taxon>
        <taxon>Rhabditina</taxon>
        <taxon>Diplogasteromorpha</taxon>
        <taxon>Diplogasteroidea</taxon>
        <taxon>Neodiplogasteridae</taxon>
        <taxon>Pristionchus</taxon>
    </lineage>
</organism>
<evidence type="ECO:0000256" key="2">
    <source>
        <dbReference type="ARBA" id="ARBA00022527"/>
    </source>
</evidence>
<comment type="caution">
    <text evidence="9">The sequence shown here is derived from an EMBL/GenBank/DDBJ whole genome shotgun (WGS) entry which is preliminary data.</text>
</comment>
<evidence type="ECO:0000256" key="6">
    <source>
        <dbReference type="ARBA" id="ARBA00022840"/>
    </source>
</evidence>
<keyword evidence="3" id="KW-0808">Transferase</keyword>
<dbReference type="GO" id="GO:0000245">
    <property type="term" value="P:spliceosomal complex assembly"/>
    <property type="evidence" value="ECO:0007669"/>
    <property type="project" value="TreeGrafter"/>
</dbReference>
<keyword evidence="11" id="KW-1185">Reference proteome</keyword>
<dbReference type="GO" id="GO:0004674">
    <property type="term" value="F:protein serine/threonine kinase activity"/>
    <property type="evidence" value="ECO:0007669"/>
    <property type="project" value="UniProtKB-KW"/>
</dbReference>
<keyword evidence="2" id="KW-0723">Serine/threonine-protein kinase</keyword>
<dbReference type="PANTHER" id="PTHR47634">
    <property type="entry name" value="PROTEIN KINASE DOMAIN-CONTAINING PROTEIN-RELATED"/>
    <property type="match status" value="1"/>
</dbReference>
<keyword evidence="5" id="KW-0418">Kinase</keyword>
<evidence type="ECO:0000256" key="4">
    <source>
        <dbReference type="ARBA" id="ARBA00022741"/>
    </source>
</evidence>
<sequence>GSIPPAVFKKGAHWKDFLNKEGEPFRIKEMKPWSMVEMLMEKYDWNHNNALQLTSFLTPMLELDQDKRATA</sequence>
<comment type="catalytic activity">
    <reaction evidence="7">
        <text>L-threonyl-[protein] + ATP = O-phospho-L-threonyl-[protein] + ADP + H(+)</text>
        <dbReference type="Rhea" id="RHEA:46608"/>
        <dbReference type="Rhea" id="RHEA-COMP:11060"/>
        <dbReference type="Rhea" id="RHEA-COMP:11605"/>
        <dbReference type="ChEBI" id="CHEBI:15378"/>
        <dbReference type="ChEBI" id="CHEBI:30013"/>
        <dbReference type="ChEBI" id="CHEBI:30616"/>
        <dbReference type="ChEBI" id="CHEBI:61977"/>
        <dbReference type="ChEBI" id="CHEBI:456216"/>
        <dbReference type="EC" id="2.7.11.1"/>
    </reaction>
</comment>
<dbReference type="EMBL" id="BTSX01000003">
    <property type="protein sequence ID" value="GMS90117.1"/>
    <property type="molecule type" value="Genomic_DNA"/>
</dbReference>
<evidence type="ECO:0000256" key="7">
    <source>
        <dbReference type="ARBA" id="ARBA00047899"/>
    </source>
</evidence>
<accession>A0AAV5T3F5</accession>
<evidence type="ECO:0000256" key="5">
    <source>
        <dbReference type="ARBA" id="ARBA00022777"/>
    </source>
</evidence>
<evidence type="ECO:0000313" key="9">
    <source>
        <dbReference type="EMBL" id="GMS90117.1"/>
    </source>
</evidence>
<dbReference type="EC" id="2.7.11.1" evidence="1"/>
<evidence type="ECO:0000256" key="1">
    <source>
        <dbReference type="ARBA" id="ARBA00012513"/>
    </source>
</evidence>
<evidence type="ECO:0000256" key="8">
    <source>
        <dbReference type="ARBA" id="ARBA00048679"/>
    </source>
</evidence>
<evidence type="ECO:0000313" key="10">
    <source>
        <dbReference type="EMBL" id="GMS90118.1"/>
    </source>
</evidence>
<dbReference type="EMBL" id="BTSX01000003">
    <property type="protein sequence ID" value="GMS90118.1"/>
    <property type="molecule type" value="Genomic_DNA"/>
</dbReference>
<dbReference type="PANTHER" id="PTHR47634:SF9">
    <property type="entry name" value="PROTEIN KINASE DOMAIN-CONTAINING PROTEIN-RELATED"/>
    <property type="match status" value="1"/>
</dbReference>
<feature type="non-terminal residue" evidence="9">
    <location>
        <position position="71"/>
    </location>
</feature>
<evidence type="ECO:0000313" key="11">
    <source>
        <dbReference type="Proteomes" id="UP001432027"/>
    </source>
</evidence>
<dbReference type="AlphaFoldDB" id="A0AAV5T3F5"/>